<dbReference type="PANTHER" id="PTHR43335:SF4">
    <property type="entry name" value="ABC TRANSPORTER, ATP-BINDING PROTEIN"/>
    <property type="match status" value="1"/>
</dbReference>
<sequence>MPAIETSALTKRYGDDVLAVDDLELVVEDGEIFGFLGPNGAGKSTTINMLLDFVRPTTGRATVLGHDAQDEADVIRERIGVLPEGATLYDRLTGREHLEWVIDTKGSDEDPDALLERVGLEPADGDRSAGGYSKGMQQRLGFAMALVGDPDLLVLDEPSSGLDPTGMQEMREIIAAEADRGTTVFFSSHILGEVEAICDRVGIMNAGRLVATGTLDALRADLDLDASITLEVERVPDALVDDLERHEGVRSVTVDDSRIAVSCAATPVKYDVVTAVGEVADVRDIVSEDTSLEQLFNTYTNGEQPAVGAAGADRAESSEAVEEVSA</sequence>
<dbReference type="CDD" id="cd03230">
    <property type="entry name" value="ABC_DR_subfamily_A"/>
    <property type="match status" value="1"/>
</dbReference>
<feature type="domain" description="ABC transporter" evidence="6">
    <location>
        <begin position="4"/>
        <end position="231"/>
    </location>
</feature>
<proteinExistence type="inferred from homology"/>
<dbReference type="InterPro" id="IPR027417">
    <property type="entry name" value="P-loop_NTPase"/>
</dbReference>
<comment type="similarity">
    <text evidence="1">Belongs to the ABC transporter superfamily.</text>
</comment>
<dbReference type="EMBL" id="RAPO01000002">
    <property type="protein sequence ID" value="RKD95578.1"/>
    <property type="molecule type" value="Genomic_DNA"/>
</dbReference>
<evidence type="ECO:0000256" key="5">
    <source>
        <dbReference type="SAM" id="MobiDB-lite"/>
    </source>
</evidence>
<evidence type="ECO:0000256" key="4">
    <source>
        <dbReference type="ARBA" id="ARBA00022840"/>
    </source>
</evidence>
<feature type="region of interest" description="Disordered" evidence="5">
    <location>
        <begin position="306"/>
        <end position="326"/>
    </location>
</feature>
<comment type="caution">
    <text evidence="7">The sequence shown here is derived from an EMBL/GenBank/DDBJ whole genome shotgun (WGS) entry which is preliminary data.</text>
</comment>
<dbReference type="AlphaFoldDB" id="A0A3R7DAI3"/>
<gene>
    <name evidence="7" type="ORF">ATJ93_2436</name>
</gene>
<evidence type="ECO:0000313" key="7">
    <source>
        <dbReference type="EMBL" id="RKD95578.1"/>
    </source>
</evidence>
<keyword evidence="8" id="KW-1185">Reference proteome</keyword>
<dbReference type="SMART" id="SM00382">
    <property type="entry name" value="AAA"/>
    <property type="match status" value="1"/>
</dbReference>
<dbReference type="Proteomes" id="UP000283805">
    <property type="component" value="Unassembled WGS sequence"/>
</dbReference>
<accession>A0A3R7DAI3</accession>
<dbReference type="InterPro" id="IPR003439">
    <property type="entry name" value="ABC_transporter-like_ATP-bd"/>
</dbReference>
<dbReference type="PROSITE" id="PS00211">
    <property type="entry name" value="ABC_TRANSPORTER_1"/>
    <property type="match status" value="1"/>
</dbReference>
<evidence type="ECO:0000313" key="8">
    <source>
        <dbReference type="Proteomes" id="UP000283805"/>
    </source>
</evidence>
<dbReference type="PROSITE" id="PS50893">
    <property type="entry name" value="ABC_TRANSPORTER_2"/>
    <property type="match status" value="1"/>
</dbReference>
<reference evidence="7 8" key="1">
    <citation type="submission" date="2018-09" db="EMBL/GenBank/DDBJ databases">
        <title>Genomic Encyclopedia of Archaeal and Bacterial Type Strains, Phase II (KMG-II): from individual species to whole genera.</title>
        <authorList>
            <person name="Goeker M."/>
        </authorList>
    </citation>
    <scope>NUCLEOTIDE SEQUENCE [LARGE SCALE GENOMIC DNA]</scope>
    <source>
        <strain evidence="7 8">DSM 13151</strain>
    </source>
</reference>
<dbReference type="RefSeq" id="WP_120244834.1">
    <property type="nucleotide sequence ID" value="NZ_RAPO01000002.1"/>
</dbReference>
<evidence type="ECO:0000256" key="2">
    <source>
        <dbReference type="ARBA" id="ARBA00022448"/>
    </source>
</evidence>
<evidence type="ECO:0000259" key="6">
    <source>
        <dbReference type="PROSITE" id="PS50893"/>
    </source>
</evidence>
<evidence type="ECO:0000256" key="1">
    <source>
        <dbReference type="ARBA" id="ARBA00005417"/>
    </source>
</evidence>
<dbReference type="OrthoDB" id="87732at2157"/>
<keyword evidence="3" id="KW-0547">Nucleotide-binding</keyword>
<protein>
    <submittedName>
        <fullName evidence="7">ABC-2 type transport system ATP-binding protein</fullName>
    </submittedName>
</protein>
<keyword evidence="2" id="KW-0813">Transport</keyword>
<dbReference type="Gene3D" id="3.40.50.300">
    <property type="entry name" value="P-loop containing nucleotide triphosphate hydrolases"/>
    <property type="match status" value="1"/>
</dbReference>
<dbReference type="SUPFAM" id="SSF52540">
    <property type="entry name" value="P-loop containing nucleoside triphosphate hydrolases"/>
    <property type="match status" value="1"/>
</dbReference>
<dbReference type="InterPro" id="IPR017871">
    <property type="entry name" value="ABC_transporter-like_CS"/>
</dbReference>
<dbReference type="InterPro" id="IPR003593">
    <property type="entry name" value="AAA+_ATPase"/>
</dbReference>
<dbReference type="GO" id="GO:0016887">
    <property type="term" value="F:ATP hydrolysis activity"/>
    <property type="evidence" value="ECO:0007669"/>
    <property type="project" value="InterPro"/>
</dbReference>
<keyword evidence="4 7" id="KW-0067">ATP-binding</keyword>
<dbReference type="PANTHER" id="PTHR43335">
    <property type="entry name" value="ABC TRANSPORTER, ATP-BINDING PROTEIN"/>
    <property type="match status" value="1"/>
</dbReference>
<dbReference type="GO" id="GO:0005524">
    <property type="term" value="F:ATP binding"/>
    <property type="evidence" value="ECO:0007669"/>
    <property type="project" value="UniProtKB-KW"/>
</dbReference>
<name>A0A3R7DAI3_9EURY</name>
<organism evidence="7 8">
    <name type="scientific">Halopiger aswanensis</name>
    <dbReference type="NCBI Taxonomy" id="148449"/>
    <lineage>
        <taxon>Archaea</taxon>
        <taxon>Methanobacteriati</taxon>
        <taxon>Methanobacteriota</taxon>
        <taxon>Stenosarchaea group</taxon>
        <taxon>Halobacteria</taxon>
        <taxon>Halobacteriales</taxon>
        <taxon>Natrialbaceae</taxon>
        <taxon>Halopiger</taxon>
    </lineage>
</organism>
<evidence type="ECO:0000256" key="3">
    <source>
        <dbReference type="ARBA" id="ARBA00022741"/>
    </source>
</evidence>
<dbReference type="Pfam" id="PF00005">
    <property type="entry name" value="ABC_tran"/>
    <property type="match status" value="1"/>
</dbReference>